<gene>
    <name evidence="6" type="ORF">M6D89_11270</name>
</gene>
<keyword evidence="7" id="KW-1185">Reference proteome</keyword>
<protein>
    <submittedName>
        <fullName evidence="6">Alginate lyase family protein</fullName>
    </submittedName>
</protein>
<feature type="compositionally biased region" description="Polar residues" evidence="3">
    <location>
        <begin position="34"/>
        <end position="58"/>
    </location>
</feature>
<sequence>MSLTTIKKSISTPLSMATFAISALALATLAGHNSRANTPSTPQPASDLSSQWQQQAQELTPREAPALAWALAQLTDNADKLVASQETYSVTFNTATPPSGNPRDYTSTGPYWWPNPATDDGLPWVRKDGVVNRQVRGRQTDSSELNHFSLATGTLAQAYAYTQNEAYARKAAELMEVFLFDTTTGMTPNFRYAQAIPGITDGRGIGIIESRKFISVIKAHTLLQNSSIYRHQIADKLNNWIAAYLQWLLTSPNGIEESRTHNNHASFYDYQIAYFAQFIGDHSTLYKVLDKLYKKRIQPQIEPGGKQPHELERTRPYHYSVFNLEAFWGLALLAADGGQLDSVLGPSHHNKQVPLMVQALDYVNQAQFSLLEQSNYASDSVSREPLIQVNLIAGYLYDQRFKDYAKQLMLKHGEYDCALIYPVQINYATDSSAAGAKKIDKGDGLCQL</sequence>
<evidence type="ECO:0000256" key="1">
    <source>
        <dbReference type="ARBA" id="ARBA00022729"/>
    </source>
</evidence>
<evidence type="ECO:0000313" key="6">
    <source>
        <dbReference type="EMBL" id="MCP8899878.1"/>
    </source>
</evidence>
<organism evidence="6 7">
    <name type="scientific">Gilvimarinus xylanilyticus</name>
    <dbReference type="NCBI Taxonomy" id="2944139"/>
    <lineage>
        <taxon>Bacteria</taxon>
        <taxon>Pseudomonadati</taxon>
        <taxon>Pseudomonadota</taxon>
        <taxon>Gammaproteobacteria</taxon>
        <taxon>Cellvibrionales</taxon>
        <taxon>Cellvibrionaceae</taxon>
        <taxon>Gilvimarinus</taxon>
    </lineage>
</organism>
<dbReference type="Gene3D" id="1.50.10.100">
    <property type="entry name" value="Chondroitin AC/alginate lyase"/>
    <property type="match status" value="1"/>
</dbReference>
<comment type="caution">
    <text evidence="6">The sequence shown here is derived from an EMBL/GenBank/DDBJ whole genome shotgun (WGS) entry which is preliminary data.</text>
</comment>
<evidence type="ECO:0000256" key="2">
    <source>
        <dbReference type="ARBA" id="ARBA00023239"/>
    </source>
</evidence>
<keyword evidence="2 6" id="KW-0456">Lyase</keyword>
<dbReference type="InterPro" id="IPR008397">
    <property type="entry name" value="Alginate_lyase_dom"/>
</dbReference>
<accession>A0A9X2KUI7</accession>
<evidence type="ECO:0000256" key="4">
    <source>
        <dbReference type="SAM" id="SignalP"/>
    </source>
</evidence>
<dbReference type="AlphaFoldDB" id="A0A9X2KUI7"/>
<feature type="chain" id="PRO_5040899564" evidence="4">
    <location>
        <begin position="28"/>
        <end position="448"/>
    </location>
</feature>
<name>A0A9X2KUI7_9GAMM</name>
<dbReference type="EMBL" id="JAMFTH010000003">
    <property type="protein sequence ID" value="MCP8899878.1"/>
    <property type="molecule type" value="Genomic_DNA"/>
</dbReference>
<dbReference type="Proteomes" id="UP001139319">
    <property type="component" value="Unassembled WGS sequence"/>
</dbReference>
<dbReference type="InterPro" id="IPR008929">
    <property type="entry name" value="Chondroitin_lyas"/>
</dbReference>
<reference evidence="6" key="1">
    <citation type="submission" date="2022-05" db="EMBL/GenBank/DDBJ databases">
        <authorList>
            <person name="Sun H.-N."/>
        </authorList>
    </citation>
    <scope>NUCLEOTIDE SEQUENCE</scope>
    <source>
        <strain evidence="6">HB14</strain>
    </source>
</reference>
<feature type="domain" description="Alginate lyase" evidence="5">
    <location>
        <begin position="90"/>
        <end position="339"/>
    </location>
</feature>
<proteinExistence type="predicted"/>
<evidence type="ECO:0000313" key="7">
    <source>
        <dbReference type="Proteomes" id="UP001139319"/>
    </source>
</evidence>
<dbReference type="GO" id="GO:0016829">
    <property type="term" value="F:lyase activity"/>
    <property type="evidence" value="ECO:0007669"/>
    <property type="project" value="UniProtKB-KW"/>
</dbReference>
<dbReference type="RefSeq" id="WP_253968174.1">
    <property type="nucleotide sequence ID" value="NZ_JAMFTH010000003.1"/>
</dbReference>
<evidence type="ECO:0000256" key="3">
    <source>
        <dbReference type="SAM" id="MobiDB-lite"/>
    </source>
</evidence>
<reference evidence="6" key="2">
    <citation type="submission" date="2023-01" db="EMBL/GenBank/DDBJ databases">
        <title>Gilvimarinus xylanilyticus HB14 isolated from Caulerpa lentillifera aquaculture base in Hainan, China.</title>
        <authorList>
            <person name="Zhang Y.-J."/>
        </authorList>
    </citation>
    <scope>NUCLEOTIDE SEQUENCE</scope>
    <source>
        <strain evidence="6">HB14</strain>
    </source>
</reference>
<feature type="signal peptide" evidence="4">
    <location>
        <begin position="1"/>
        <end position="27"/>
    </location>
</feature>
<keyword evidence="1 4" id="KW-0732">Signal</keyword>
<feature type="region of interest" description="Disordered" evidence="3">
    <location>
        <begin position="33"/>
        <end position="60"/>
    </location>
</feature>
<dbReference type="Pfam" id="PF05426">
    <property type="entry name" value="Alginate_lyase"/>
    <property type="match status" value="1"/>
</dbReference>
<dbReference type="GO" id="GO:0042597">
    <property type="term" value="C:periplasmic space"/>
    <property type="evidence" value="ECO:0007669"/>
    <property type="project" value="InterPro"/>
</dbReference>
<evidence type="ECO:0000259" key="5">
    <source>
        <dbReference type="Pfam" id="PF05426"/>
    </source>
</evidence>
<dbReference type="SUPFAM" id="SSF48230">
    <property type="entry name" value="Chondroitin AC/alginate lyase"/>
    <property type="match status" value="1"/>
</dbReference>